<dbReference type="Proteomes" id="UP000193061">
    <property type="component" value="Unassembled WGS sequence"/>
</dbReference>
<keyword evidence="4" id="KW-1003">Cell membrane</keyword>
<reference evidence="9 10" key="1">
    <citation type="submission" date="2017-03" db="EMBL/GenBank/DDBJ databases">
        <authorList>
            <person name="Afonso C.L."/>
            <person name="Miller P.J."/>
            <person name="Scott M.A."/>
            <person name="Spackman E."/>
            <person name="Goraichik I."/>
            <person name="Dimitrov K.M."/>
            <person name="Suarez D.L."/>
            <person name="Swayne D.E."/>
        </authorList>
    </citation>
    <scope>NUCLEOTIDE SEQUENCE [LARGE SCALE GENOMIC DNA]</scope>
    <source>
        <strain evidence="9 10">CECT 7450</strain>
    </source>
</reference>
<keyword evidence="7 8" id="KW-0472">Membrane</keyword>
<accession>A0A1X6ZJH2</accession>
<evidence type="ECO:0000256" key="1">
    <source>
        <dbReference type="ARBA" id="ARBA00004651"/>
    </source>
</evidence>
<dbReference type="GO" id="GO:0055085">
    <property type="term" value="P:transmembrane transport"/>
    <property type="evidence" value="ECO:0007669"/>
    <property type="project" value="InterPro"/>
</dbReference>
<dbReference type="InterPro" id="IPR004776">
    <property type="entry name" value="Mem_transp_PIN-like"/>
</dbReference>
<evidence type="ECO:0000313" key="10">
    <source>
        <dbReference type="Proteomes" id="UP000193061"/>
    </source>
</evidence>
<feature type="transmembrane region" description="Helical" evidence="8">
    <location>
        <begin position="170"/>
        <end position="192"/>
    </location>
</feature>
<name>A0A1X6ZJH2_9RHOB</name>
<comment type="similarity">
    <text evidence="2">Belongs to the auxin efflux carrier (TC 2.A.69) family.</text>
</comment>
<evidence type="ECO:0000256" key="2">
    <source>
        <dbReference type="ARBA" id="ARBA00010145"/>
    </source>
</evidence>
<comment type="subcellular location">
    <subcellularLocation>
        <location evidence="1">Cell membrane</location>
        <topology evidence="1">Multi-pass membrane protein</topology>
    </subcellularLocation>
</comment>
<dbReference type="AlphaFoldDB" id="A0A1X6ZJH2"/>
<proteinExistence type="inferred from homology"/>
<feature type="transmembrane region" description="Helical" evidence="8">
    <location>
        <begin position="282"/>
        <end position="307"/>
    </location>
</feature>
<dbReference type="RefSeq" id="WP_085806301.1">
    <property type="nucleotide sequence ID" value="NZ_FWFX01000008.1"/>
</dbReference>
<dbReference type="OrthoDB" id="9805563at2"/>
<protein>
    <submittedName>
        <fullName evidence="9">Membrane transport protein</fullName>
    </submittedName>
</protein>
<evidence type="ECO:0000256" key="6">
    <source>
        <dbReference type="ARBA" id="ARBA00022989"/>
    </source>
</evidence>
<dbReference type="InterPro" id="IPR038770">
    <property type="entry name" value="Na+/solute_symporter_sf"/>
</dbReference>
<dbReference type="Gene3D" id="1.20.1530.20">
    <property type="match status" value="1"/>
</dbReference>
<evidence type="ECO:0000256" key="8">
    <source>
        <dbReference type="SAM" id="Phobius"/>
    </source>
</evidence>
<gene>
    <name evidence="9" type="ORF">ROA7450_02675</name>
</gene>
<feature type="transmembrane region" description="Helical" evidence="8">
    <location>
        <begin position="198"/>
        <end position="215"/>
    </location>
</feature>
<evidence type="ECO:0000313" key="9">
    <source>
        <dbReference type="EMBL" id="SLN52803.1"/>
    </source>
</evidence>
<evidence type="ECO:0000256" key="4">
    <source>
        <dbReference type="ARBA" id="ARBA00022475"/>
    </source>
</evidence>
<keyword evidence="3" id="KW-0813">Transport</keyword>
<feature type="transmembrane region" description="Helical" evidence="8">
    <location>
        <begin position="127"/>
        <end position="149"/>
    </location>
</feature>
<dbReference type="EMBL" id="FWFX01000008">
    <property type="protein sequence ID" value="SLN52803.1"/>
    <property type="molecule type" value="Genomic_DNA"/>
</dbReference>
<feature type="transmembrane region" description="Helical" evidence="8">
    <location>
        <begin position="64"/>
        <end position="83"/>
    </location>
</feature>
<sequence length="311" mass="32773">MALTPVLIAIAPIFLLIILGYLLRRNGIPNVEFWNLNDKLVYWVLMPALLFQKTSTIELTPGLVGSYSVVIIGGFLAALAFGLGTARLAGLPNDKASSVMQGTARHNAFIALSIAGGLFGAEGLSLGALAMALLIPVTNLAIVPMMVILNQRDARQNIFAKVLHDLARNPLLLSVLIGVGFNISGIGEVPVLHDTTRLIGNAALPIVLMCVGANLRLRAMQASALPLALSIVGKFLIFPLITVALALALNLSELETVIALLFTASPTASASYTLARQMGGDAPLMAAITTTQTALAFLTLPISLLLVEMLY</sequence>
<evidence type="ECO:0000256" key="5">
    <source>
        <dbReference type="ARBA" id="ARBA00022692"/>
    </source>
</evidence>
<feature type="transmembrane region" description="Helical" evidence="8">
    <location>
        <begin position="6"/>
        <end position="24"/>
    </location>
</feature>
<dbReference type="GO" id="GO:0005886">
    <property type="term" value="C:plasma membrane"/>
    <property type="evidence" value="ECO:0007669"/>
    <property type="project" value="UniProtKB-SubCell"/>
</dbReference>
<evidence type="ECO:0000256" key="7">
    <source>
        <dbReference type="ARBA" id="ARBA00023136"/>
    </source>
</evidence>
<dbReference type="PANTHER" id="PTHR36838:SF4">
    <property type="entry name" value="AUXIN EFFLUX CARRIER FAMILY PROTEIN"/>
    <property type="match status" value="1"/>
</dbReference>
<dbReference type="PANTHER" id="PTHR36838">
    <property type="entry name" value="AUXIN EFFLUX CARRIER FAMILY PROTEIN"/>
    <property type="match status" value="1"/>
</dbReference>
<feature type="transmembrane region" description="Helical" evidence="8">
    <location>
        <begin position="227"/>
        <end position="251"/>
    </location>
</feature>
<dbReference type="Pfam" id="PF03547">
    <property type="entry name" value="Mem_trans"/>
    <property type="match status" value="1"/>
</dbReference>
<keyword evidence="10" id="KW-1185">Reference proteome</keyword>
<keyword evidence="5 8" id="KW-0812">Transmembrane</keyword>
<organism evidence="9 10">
    <name type="scientific">Roseovarius albus</name>
    <dbReference type="NCBI Taxonomy" id="1247867"/>
    <lineage>
        <taxon>Bacteria</taxon>
        <taxon>Pseudomonadati</taxon>
        <taxon>Pseudomonadota</taxon>
        <taxon>Alphaproteobacteria</taxon>
        <taxon>Rhodobacterales</taxon>
        <taxon>Roseobacteraceae</taxon>
        <taxon>Roseovarius</taxon>
    </lineage>
</organism>
<evidence type="ECO:0000256" key="3">
    <source>
        <dbReference type="ARBA" id="ARBA00022448"/>
    </source>
</evidence>
<keyword evidence="6 8" id="KW-1133">Transmembrane helix</keyword>